<dbReference type="PANTHER" id="PTHR34975:SF2">
    <property type="entry name" value="SPORE GERMINATION PROTEIN A2"/>
    <property type="match status" value="1"/>
</dbReference>
<feature type="transmembrane region" description="Helical" evidence="8">
    <location>
        <begin position="12"/>
        <end position="33"/>
    </location>
</feature>
<proteinExistence type="inferred from homology"/>
<name>A0ABX2ZTI7_9BACI</name>
<accession>A0ABX2ZTI7</accession>
<keyword evidence="6 8" id="KW-1133">Transmembrane helix</keyword>
<keyword evidence="5 8" id="KW-0812">Transmembrane</keyword>
<dbReference type="EMBL" id="MDKC01000004">
    <property type="protein sequence ID" value="ODG92863.1"/>
    <property type="molecule type" value="Genomic_DNA"/>
</dbReference>
<evidence type="ECO:0000256" key="6">
    <source>
        <dbReference type="ARBA" id="ARBA00022989"/>
    </source>
</evidence>
<comment type="subcellular location">
    <subcellularLocation>
        <location evidence="1">Membrane</location>
        <topology evidence="1">Multi-pass membrane protein</topology>
    </subcellularLocation>
</comment>
<feature type="transmembrane region" description="Helical" evidence="8">
    <location>
        <begin position="82"/>
        <end position="110"/>
    </location>
</feature>
<evidence type="ECO:0000256" key="4">
    <source>
        <dbReference type="ARBA" id="ARBA00022544"/>
    </source>
</evidence>
<feature type="transmembrane region" description="Helical" evidence="8">
    <location>
        <begin position="300"/>
        <end position="317"/>
    </location>
</feature>
<evidence type="ECO:0000313" key="9">
    <source>
        <dbReference type="EMBL" id="ODG92863.1"/>
    </source>
</evidence>
<keyword evidence="4" id="KW-0309">Germination</keyword>
<feature type="transmembrane region" description="Helical" evidence="8">
    <location>
        <begin position="116"/>
        <end position="134"/>
    </location>
</feature>
<dbReference type="PANTHER" id="PTHR34975">
    <property type="entry name" value="SPORE GERMINATION PROTEIN A2"/>
    <property type="match status" value="1"/>
</dbReference>
<keyword evidence="7 8" id="KW-0472">Membrane</keyword>
<feature type="transmembrane region" description="Helical" evidence="8">
    <location>
        <begin position="329"/>
        <end position="348"/>
    </location>
</feature>
<evidence type="ECO:0000313" key="10">
    <source>
        <dbReference type="Proteomes" id="UP000094580"/>
    </source>
</evidence>
<reference evidence="9 10" key="1">
    <citation type="submission" date="2016-07" db="EMBL/GenBank/DDBJ databases">
        <authorList>
            <person name="Townsley L."/>
            <person name="Shank E.A."/>
        </authorList>
    </citation>
    <scope>NUCLEOTIDE SEQUENCE [LARGE SCALE GENOMIC DNA]</scope>
    <source>
        <strain evidence="9 10">CH01</strain>
    </source>
</reference>
<sequence length="356" mass="41354">MNKKLIHSVHIYVLLIMSTGFMLHVFIIPSLLTSAYRDSWVTTVTSVVPFLIWTALVFYLYKKFKNEDVLSVMFKVFYKPISYLLSTIFVIYFLINAFITFRFTIIWAYTNYTQDIPLFVVVFLISIICFYAAYSGIRSICTIAFLILPIVSLFGFTVGMGNVKNKNYTLLFPIFEHGYHDFFHGFIYSCSGFFEIIFILFLNSYLKDKVKAKWLVLVSLILLMLILGPLTGAIMEFGTDEAEKMRNPVYEQWKLLTLGENITRLDFLSIFQWLSGAFIRISLNLFLANHIINYSGRKKWSLPVLSLILLVAVMFPWNATSFNDFLQHYFFLINLCFLLSLMFILLIMSKLKGDSA</sequence>
<evidence type="ECO:0000256" key="3">
    <source>
        <dbReference type="ARBA" id="ARBA00022448"/>
    </source>
</evidence>
<protein>
    <recommendedName>
        <fullName evidence="11">Spore germination protein (Amino acid permease)</fullName>
    </recommendedName>
</protein>
<evidence type="ECO:0000256" key="8">
    <source>
        <dbReference type="SAM" id="Phobius"/>
    </source>
</evidence>
<evidence type="ECO:0000256" key="7">
    <source>
        <dbReference type="ARBA" id="ARBA00023136"/>
    </source>
</evidence>
<evidence type="ECO:0000256" key="2">
    <source>
        <dbReference type="ARBA" id="ARBA00007998"/>
    </source>
</evidence>
<dbReference type="Proteomes" id="UP000094580">
    <property type="component" value="Unassembled WGS sequence"/>
</dbReference>
<feature type="transmembrane region" description="Helical" evidence="8">
    <location>
        <begin position="141"/>
        <end position="162"/>
    </location>
</feature>
<feature type="transmembrane region" description="Helical" evidence="8">
    <location>
        <begin position="39"/>
        <end position="61"/>
    </location>
</feature>
<keyword evidence="3" id="KW-0813">Transport</keyword>
<comment type="caution">
    <text evidence="9">The sequence shown here is derived from an EMBL/GenBank/DDBJ whole genome shotgun (WGS) entry which is preliminary data.</text>
</comment>
<dbReference type="Pfam" id="PF03845">
    <property type="entry name" value="Spore_permease"/>
    <property type="match status" value="1"/>
</dbReference>
<evidence type="ECO:0000256" key="5">
    <source>
        <dbReference type="ARBA" id="ARBA00022692"/>
    </source>
</evidence>
<feature type="transmembrane region" description="Helical" evidence="8">
    <location>
        <begin position="270"/>
        <end position="288"/>
    </location>
</feature>
<organism evidence="9 10">
    <name type="scientific">Gottfriedia luciferensis</name>
    <dbReference type="NCBI Taxonomy" id="178774"/>
    <lineage>
        <taxon>Bacteria</taxon>
        <taxon>Bacillati</taxon>
        <taxon>Bacillota</taxon>
        <taxon>Bacilli</taxon>
        <taxon>Bacillales</taxon>
        <taxon>Bacillaceae</taxon>
        <taxon>Gottfriedia</taxon>
    </lineage>
</organism>
<dbReference type="InterPro" id="IPR004761">
    <property type="entry name" value="Spore_GerAB"/>
</dbReference>
<evidence type="ECO:0000256" key="1">
    <source>
        <dbReference type="ARBA" id="ARBA00004141"/>
    </source>
</evidence>
<feature type="transmembrane region" description="Helical" evidence="8">
    <location>
        <begin position="182"/>
        <end position="202"/>
    </location>
</feature>
<gene>
    <name evidence="9" type="ORF">BED47_16915</name>
</gene>
<evidence type="ECO:0008006" key="11">
    <source>
        <dbReference type="Google" id="ProtNLM"/>
    </source>
</evidence>
<comment type="similarity">
    <text evidence="2">Belongs to the amino acid-polyamine-organocation (APC) superfamily. Spore germination protein (SGP) (TC 2.A.3.9) family.</text>
</comment>
<dbReference type="NCBIfam" id="TIGR00912">
    <property type="entry name" value="2A0309"/>
    <property type="match status" value="1"/>
</dbReference>
<dbReference type="RefSeq" id="WP_025568880.1">
    <property type="nucleotide sequence ID" value="NZ_MDKC01000004.1"/>
</dbReference>
<keyword evidence="10" id="KW-1185">Reference proteome</keyword>
<feature type="transmembrane region" description="Helical" evidence="8">
    <location>
        <begin position="214"/>
        <end position="235"/>
    </location>
</feature>